<dbReference type="InterPro" id="IPR007312">
    <property type="entry name" value="Phosphoesterase"/>
</dbReference>
<sequence length="158" mass="17256">MTAKTPTGKLPHFTVIGTSSMHLQGLVSDGEQLIKDVYEAFRASPRWNKSALLVTFDETGGFHDHVPPPTAPRPDSLTYNAKTPSGRNYTFEFDRLGGRLPTWLISSWSQKGYVEQKGTTSDGSTLSYSASSMLRTLAARVSLGSRSVQHKSGKGCDF</sequence>
<dbReference type="GO" id="GO:0009395">
    <property type="term" value="P:phospholipid catabolic process"/>
    <property type="evidence" value="ECO:0007669"/>
    <property type="project" value="TreeGrafter"/>
</dbReference>
<gene>
    <name evidence="2" type="ORF">AC578_3533</name>
</gene>
<protein>
    <submittedName>
        <fullName evidence="2">Uncharacterized protein</fullName>
    </submittedName>
</protein>
<dbReference type="GO" id="GO:0042578">
    <property type="term" value="F:phosphoric ester hydrolase activity"/>
    <property type="evidence" value="ECO:0007669"/>
    <property type="project" value="UniProtKB-ARBA"/>
</dbReference>
<name>A0A139H9K2_9PEZI</name>
<keyword evidence="3" id="KW-1185">Reference proteome</keyword>
<accession>A0A139H9K2</accession>
<dbReference type="STRING" id="321146.A0A139H9K2"/>
<dbReference type="Proteomes" id="UP000070133">
    <property type="component" value="Unassembled WGS sequence"/>
</dbReference>
<evidence type="ECO:0000313" key="2">
    <source>
        <dbReference type="EMBL" id="KXS99123.1"/>
    </source>
</evidence>
<dbReference type="OrthoDB" id="3640179at2759"/>
<dbReference type="PANTHER" id="PTHR31956:SF1">
    <property type="entry name" value="NON-SPECIFIC PHOSPHOLIPASE C1"/>
    <property type="match status" value="1"/>
</dbReference>
<comment type="caution">
    <text evidence="2">The sequence shown here is derived from an EMBL/GenBank/DDBJ whole genome shotgun (WGS) entry which is preliminary data.</text>
</comment>
<keyword evidence="1" id="KW-0378">Hydrolase</keyword>
<reference evidence="2 3" key="1">
    <citation type="submission" date="2015-07" db="EMBL/GenBank/DDBJ databases">
        <title>Comparative genomics of the Sigatoka disease complex on banana suggests a link between parallel evolutionary changes in Pseudocercospora fijiensis and Pseudocercospora eumusae and increased virulence on the banana host.</title>
        <authorList>
            <person name="Chang T.-C."/>
            <person name="Salvucci A."/>
            <person name="Crous P.W."/>
            <person name="Stergiopoulos I."/>
        </authorList>
    </citation>
    <scope>NUCLEOTIDE SEQUENCE [LARGE SCALE GENOMIC DNA]</scope>
    <source>
        <strain evidence="2 3">CBS 114824</strain>
    </source>
</reference>
<evidence type="ECO:0000256" key="1">
    <source>
        <dbReference type="ARBA" id="ARBA00022801"/>
    </source>
</evidence>
<dbReference type="InterPro" id="IPR017850">
    <property type="entry name" value="Alkaline_phosphatase_core_sf"/>
</dbReference>
<dbReference type="AlphaFoldDB" id="A0A139H9K2"/>
<organism evidence="2 3">
    <name type="scientific">Pseudocercospora eumusae</name>
    <dbReference type="NCBI Taxonomy" id="321146"/>
    <lineage>
        <taxon>Eukaryota</taxon>
        <taxon>Fungi</taxon>
        <taxon>Dikarya</taxon>
        <taxon>Ascomycota</taxon>
        <taxon>Pezizomycotina</taxon>
        <taxon>Dothideomycetes</taxon>
        <taxon>Dothideomycetidae</taxon>
        <taxon>Mycosphaerellales</taxon>
        <taxon>Mycosphaerellaceae</taxon>
        <taxon>Pseudocercospora</taxon>
    </lineage>
</organism>
<dbReference type="Gene3D" id="3.40.720.10">
    <property type="entry name" value="Alkaline Phosphatase, subunit A"/>
    <property type="match status" value="1"/>
</dbReference>
<dbReference type="Pfam" id="PF04185">
    <property type="entry name" value="Phosphoesterase"/>
    <property type="match status" value="1"/>
</dbReference>
<proteinExistence type="predicted"/>
<dbReference type="PANTHER" id="PTHR31956">
    <property type="entry name" value="NON-SPECIFIC PHOSPHOLIPASE C4-RELATED"/>
    <property type="match status" value="1"/>
</dbReference>
<evidence type="ECO:0000313" key="3">
    <source>
        <dbReference type="Proteomes" id="UP000070133"/>
    </source>
</evidence>
<dbReference type="EMBL" id="LFZN01000099">
    <property type="protein sequence ID" value="KXS99123.1"/>
    <property type="molecule type" value="Genomic_DNA"/>
</dbReference>